<feature type="transmembrane region" description="Helical" evidence="13">
    <location>
        <begin position="40"/>
        <end position="63"/>
    </location>
</feature>
<keyword evidence="8" id="KW-0249">Electron transport</keyword>
<evidence type="ECO:0000256" key="3">
    <source>
        <dbReference type="ARBA" id="ARBA00022448"/>
    </source>
</evidence>
<dbReference type="Pfam" id="PF01292">
    <property type="entry name" value="Ni_hydr_CYTB"/>
    <property type="match status" value="1"/>
</dbReference>
<evidence type="ECO:0000256" key="2">
    <source>
        <dbReference type="ARBA" id="ARBA00004651"/>
    </source>
</evidence>
<dbReference type="OrthoDB" id="8589936at2"/>
<dbReference type="GO" id="GO:0022904">
    <property type="term" value="P:respiratory electron transport chain"/>
    <property type="evidence" value="ECO:0007669"/>
    <property type="project" value="InterPro"/>
</dbReference>
<keyword evidence="10" id="KW-0408">Iron</keyword>
<reference evidence="16" key="1">
    <citation type="submission" date="2016-08" db="EMBL/GenBank/DDBJ databases">
        <authorList>
            <person name="Varghese N."/>
            <person name="Submissions Spin"/>
        </authorList>
    </citation>
    <scope>NUCLEOTIDE SEQUENCE [LARGE SCALE GENOMIC DNA]</scope>
    <source>
        <strain evidence="16">REICA_142</strain>
    </source>
</reference>
<dbReference type="PANTHER" id="PTHR30529">
    <property type="entry name" value="CYTOCHROME B561"/>
    <property type="match status" value="1"/>
</dbReference>
<dbReference type="NCBIfam" id="NF008566">
    <property type="entry name" value="PRK11513.1"/>
    <property type="match status" value="1"/>
</dbReference>
<evidence type="ECO:0000256" key="8">
    <source>
        <dbReference type="ARBA" id="ARBA00022982"/>
    </source>
</evidence>
<dbReference type="GO" id="GO:0046872">
    <property type="term" value="F:metal ion binding"/>
    <property type="evidence" value="ECO:0007669"/>
    <property type="project" value="UniProtKB-KW"/>
</dbReference>
<dbReference type="EMBL" id="FMBC01000006">
    <property type="protein sequence ID" value="SCC01104.1"/>
    <property type="molecule type" value="Genomic_DNA"/>
</dbReference>
<keyword evidence="5" id="KW-0349">Heme</keyword>
<keyword evidence="3" id="KW-0813">Transport</keyword>
<evidence type="ECO:0000256" key="10">
    <source>
        <dbReference type="ARBA" id="ARBA00023004"/>
    </source>
</evidence>
<dbReference type="PANTHER" id="PTHR30529:SF3">
    <property type="entry name" value="CYTOCHROME B561 HOMOLOG 1"/>
    <property type="match status" value="1"/>
</dbReference>
<dbReference type="GO" id="GO:0020037">
    <property type="term" value="F:heme binding"/>
    <property type="evidence" value="ECO:0007669"/>
    <property type="project" value="TreeGrafter"/>
</dbReference>
<protein>
    <submittedName>
        <fullName evidence="15">Cytochrome b561</fullName>
    </submittedName>
</protein>
<keyword evidence="7" id="KW-0479">Metal-binding</keyword>
<evidence type="ECO:0000259" key="14">
    <source>
        <dbReference type="Pfam" id="PF01292"/>
    </source>
</evidence>
<accession>A0A1C4B2S2</accession>
<evidence type="ECO:0000256" key="13">
    <source>
        <dbReference type="SAM" id="Phobius"/>
    </source>
</evidence>
<evidence type="ECO:0000256" key="5">
    <source>
        <dbReference type="ARBA" id="ARBA00022617"/>
    </source>
</evidence>
<keyword evidence="16" id="KW-1185">Reference proteome</keyword>
<evidence type="ECO:0000256" key="1">
    <source>
        <dbReference type="ARBA" id="ARBA00001970"/>
    </source>
</evidence>
<keyword evidence="11 13" id="KW-0472">Membrane</keyword>
<name>A0A1C4B2S2_9ENTR</name>
<evidence type="ECO:0000256" key="11">
    <source>
        <dbReference type="ARBA" id="ARBA00023136"/>
    </source>
</evidence>
<dbReference type="AlphaFoldDB" id="A0A1C4B2S2"/>
<dbReference type="InterPro" id="IPR016174">
    <property type="entry name" value="Di-haem_cyt_TM"/>
</dbReference>
<comment type="similarity">
    <text evidence="12">Belongs to the cytochrome b561 family.</text>
</comment>
<comment type="cofactor">
    <cofactor evidence="1">
        <name>heme b</name>
        <dbReference type="ChEBI" id="CHEBI:60344"/>
    </cofactor>
</comment>
<evidence type="ECO:0000256" key="7">
    <source>
        <dbReference type="ARBA" id="ARBA00022723"/>
    </source>
</evidence>
<keyword evidence="4" id="KW-1003">Cell membrane</keyword>
<dbReference type="RefSeq" id="WP_090134058.1">
    <property type="nucleotide sequence ID" value="NZ_FMBC01000006.1"/>
</dbReference>
<keyword evidence="9 13" id="KW-1133">Transmembrane helix</keyword>
<feature type="domain" description="Cytochrome b561 bacterial/Ni-hydrogenase" evidence="14">
    <location>
        <begin position="4"/>
        <end position="174"/>
    </location>
</feature>
<dbReference type="InterPro" id="IPR011577">
    <property type="entry name" value="Cyt_b561_bac/Ni-Hgenase"/>
</dbReference>
<dbReference type="InterPro" id="IPR052168">
    <property type="entry name" value="Cytochrome_b561_oxidase"/>
</dbReference>
<organism evidence="15 16">
    <name type="scientific">Kosakonia oryziphila</name>
    <dbReference type="NCBI Taxonomy" id="1005667"/>
    <lineage>
        <taxon>Bacteria</taxon>
        <taxon>Pseudomonadati</taxon>
        <taxon>Pseudomonadota</taxon>
        <taxon>Gammaproteobacteria</taxon>
        <taxon>Enterobacterales</taxon>
        <taxon>Enterobacteriaceae</taxon>
        <taxon>Kosakonia</taxon>
    </lineage>
</organism>
<keyword evidence="6 13" id="KW-0812">Transmembrane</keyword>
<evidence type="ECO:0000256" key="4">
    <source>
        <dbReference type="ARBA" id="ARBA00022475"/>
    </source>
</evidence>
<feature type="transmembrane region" description="Helical" evidence="13">
    <location>
        <begin position="144"/>
        <end position="163"/>
    </location>
</feature>
<feature type="transmembrane region" description="Helical" evidence="13">
    <location>
        <begin position="84"/>
        <end position="108"/>
    </location>
</feature>
<dbReference type="GO" id="GO:0005886">
    <property type="term" value="C:plasma membrane"/>
    <property type="evidence" value="ECO:0007669"/>
    <property type="project" value="UniProtKB-SubCell"/>
</dbReference>
<dbReference type="Proteomes" id="UP000198515">
    <property type="component" value="Unassembled WGS sequence"/>
</dbReference>
<evidence type="ECO:0000256" key="12">
    <source>
        <dbReference type="ARBA" id="ARBA00037975"/>
    </source>
</evidence>
<comment type="subcellular location">
    <subcellularLocation>
        <location evidence="2">Cell membrane</location>
        <topology evidence="2">Multi-pass membrane protein</topology>
    </subcellularLocation>
</comment>
<evidence type="ECO:0000313" key="16">
    <source>
        <dbReference type="Proteomes" id="UP000198515"/>
    </source>
</evidence>
<evidence type="ECO:0000256" key="6">
    <source>
        <dbReference type="ARBA" id="ARBA00022692"/>
    </source>
</evidence>
<sequence length="178" mass="20395">MKKYSGGQIALHWLVLLLIVVTYAAMEFKGIFPKDSVGRYWMAITHYTCGVSVFILMLIRMVFRFIFPEPPVVPALPQWQKLSATVVHFILYALFIFLPLLGVVSLYYGQKEWSFLFINMPVAAEKNSVLQHSLKEVHELLANAGYFLIGLHAAAALLHHYILRDNTLLRMMPGKRQD</sequence>
<gene>
    <name evidence="15" type="ORF">GA0061070_100685</name>
</gene>
<dbReference type="SUPFAM" id="SSF81342">
    <property type="entry name" value="Transmembrane di-heme cytochromes"/>
    <property type="match status" value="1"/>
</dbReference>
<evidence type="ECO:0000256" key="9">
    <source>
        <dbReference type="ARBA" id="ARBA00022989"/>
    </source>
</evidence>
<dbReference type="GO" id="GO:0009055">
    <property type="term" value="F:electron transfer activity"/>
    <property type="evidence" value="ECO:0007669"/>
    <property type="project" value="InterPro"/>
</dbReference>
<evidence type="ECO:0000313" key="15">
    <source>
        <dbReference type="EMBL" id="SCC01104.1"/>
    </source>
</evidence>
<proteinExistence type="inferred from homology"/>